<dbReference type="EMBL" id="JBIPKE010000014">
    <property type="protein sequence ID" value="MFH6983135.1"/>
    <property type="molecule type" value="Genomic_DNA"/>
</dbReference>
<dbReference type="PROSITE" id="PS51257">
    <property type="entry name" value="PROKAR_LIPOPROTEIN"/>
    <property type="match status" value="1"/>
</dbReference>
<evidence type="ECO:0000313" key="2">
    <source>
        <dbReference type="EMBL" id="MFH6983135.1"/>
    </source>
</evidence>
<feature type="region of interest" description="Disordered" evidence="1">
    <location>
        <begin position="41"/>
        <end position="65"/>
    </location>
</feature>
<dbReference type="Proteomes" id="UP001610063">
    <property type="component" value="Unassembled WGS sequence"/>
</dbReference>
<name>A0ABW7N7Z9_9BACT</name>
<dbReference type="Pfam" id="PF07610">
    <property type="entry name" value="DUF1573"/>
    <property type="match status" value="1"/>
</dbReference>
<dbReference type="Gene3D" id="2.60.40.10">
    <property type="entry name" value="Immunoglobulins"/>
    <property type="match status" value="1"/>
</dbReference>
<evidence type="ECO:0000313" key="3">
    <source>
        <dbReference type="Proteomes" id="UP001610063"/>
    </source>
</evidence>
<comment type="caution">
    <text evidence="2">The sequence shown here is derived from an EMBL/GenBank/DDBJ whole genome shotgun (WGS) entry which is preliminary data.</text>
</comment>
<dbReference type="InterPro" id="IPR013783">
    <property type="entry name" value="Ig-like_fold"/>
</dbReference>
<dbReference type="PANTHER" id="PTHR37833:SF1">
    <property type="entry name" value="SIGNAL PEPTIDE PROTEIN"/>
    <property type="match status" value="1"/>
</dbReference>
<organism evidence="2 3">
    <name type="scientific">Marinoscillum luteum</name>
    <dbReference type="NCBI Taxonomy" id="861051"/>
    <lineage>
        <taxon>Bacteria</taxon>
        <taxon>Pseudomonadati</taxon>
        <taxon>Bacteroidota</taxon>
        <taxon>Cytophagia</taxon>
        <taxon>Cytophagales</taxon>
        <taxon>Reichenbachiellaceae</taxon>
        <taxon>Marinoscillum</taxon>
    </lineage>
</organism>
<feature type="compositionally biased region" description="Low complexity" evidence="1">
    <location>
        <begin position="46"/>
        <end position="57"/>
    </location>
</feature>
<accession>A0ABW7N7Z9</accession>
<dbReference type="InterPro" id="IPR011467">
    <property type="entry name" value="DUF1573"/>
</dbReference>
<evidence type="ECO:0000256" key="1">
    <source>
        <dbReference type="SAM" id="MobiDB-lite"/>
    </source>
</evidence>
<keyword evidence="3" id="KW-1185">Reference proteome</keyword>
<reference evidence="2 3" key="1">
    <citation type="journal article" date="2013" name="Int. J. Syst. Evol. Microbiol.">
        <title>Marinoscillum luteum sp. nov., isolated from marine sediment.</title>
        <authorList>
            <person name="Cha I.T."/>
            <person name="Park S.J."/>
            <person name="Kim S.J."/>
            <person name="Kim J.G."/>
            <person name="Jung M.Y."/>
            <person name="Shin K.S."/>
            <person name="Kwon K.K."/>
            <person name="Yang S.H."/>
            <person name="Seo Y.S."/>
            <person name="Rhee S.K."/>
        </authorList>
    </citation>
    <scope>NUCLEOTIDE SEQUENCE [LARGE SCALE GENOMIC DNA]</scope>
    <source>
        <strain evidence="2 3">KCTC 23939</strain>
    </source>
</reference>
<dbReference type="RefSeq" id="WP_395416706.1">
    <property type="nucleotide sequence ID" value="NZ_JBIPKE010000014.1"/>
</dbReference>
<proteinExistence type="predicted"/>
<dbReference type="PANTHER" id="PTHR37833">
    <property type="entry name" value="LIPOPROTEIN-RELATED"/>
    <property type="match status" value="1"/>
</dbReference>
<gene>
    <name evidence="2" type="ORF">ACHKAR_06775</name>
</gene>
<sequence>MKRHTINILLVAILGVVALSCGNKELESRIAKLEGKIAELESKGSPARPAANPAPEAAEPEVKPEGPLPAIEFAEEDHDFGTIKEGEIVEHMFKFKNTGDAPLIISSATASCGCTVPVWPKEPIAVGEEAEIQVRFNSIGKPGIQNKTVTITANTYPKINRVKIKANVTKEANPS</sequence>
<protein>
    <submittedName>
        <fullName evidence="2">DUF1573 domain-containing protein</fullName>
    </submittedName>
</protein>